<dbReference type="SUPFAM" id="SSF111331">
    <property type="entry name" value="NAD kinase/diacylglycerol kinase-like"/>
    <property type="match status" value="1"/>
</dbReference>
<dbReference type="EC" id="2.7.1.23" evidence="6"/>
<dbReference type="Pfam" id="PF20143">
    <property type="entry name" value="NAD_kinase_C"/>
    <property type="match status" value="1"/>
</dbReference>
<evidence type="ECO:0000256" key="1">
    <source>
        <dbReference type="ARBA" id="ARBA00022679"/>
    </source>
</evidence>
<dbReference type="GO" id="GO:0005524">
    <property type="term" value="F:ATP binding"/>
    <property type="evidence" value="ECO:0007669"/>
    <property type="project" value="UniProtKB-KW"/>
</dbReference>
<dbReference type="GO" id="GO:0046872">
    <property type="term" value="F:metal ion binding"/>
    <property type="evidence" value="ECO:0007669"/>
    <property type="project" value="UniProtKB-UniRule"/>
</dbReference>
<keyword evidence="6" id="KW-0963">Cytoplasm</keyword>
<keyword evidence="3 6" id="KW-0521">NADP</keyword>
<dbReference type="GO" id="GO:0019674">
    <property type="term" value="P:NAD+ metabolic process"/>
    <property type="evidence" value="ECO:0007669"/>
    <property type="project" value="InterPro"/>
</dbReference>
<dbReference type="InterPro" id="IPR016064">
    <property type="entry name" value="NAD/diacylglycerol_kinase_sf"/>
</dbReference>
<dbReference type="InterPro" id="IPR002504">
    <property type="entry name" value="NADK"/>
</dbReference>
<comment type="similarity">
    <text evidence="6">Belongs to the NAD kinase family.</text>
</comment>
<evidence type="ECO:0000256" key="4">
    <source>
        <dbReference type="ARBA" id="ARBA00023027"/>
    </source>
</evidence>
<name>A0A7H0VI70_9FLAO</name>
<dbReference type="GO" id="GO:0003951">
    <property type="term" value="F:NAD+ kinase activity"/>
    <property type="evidence" value="ECO:0007669"/>
    <property type="project" value="UniProtKB-UniRule"/>
</dbReference>
<accession>A0A7H0VI70</accession>
<keyword evidence="2 6" id="KW-0418">Kinase</keyword>
<feature type="active site" description="Proton acceptor" evidence="6">
    <location>
        <position position="75"/>
    </location>
</feature>
<reference evidence="7 8" key="1">
    <citation type="submission" date="2020-08" db="EMBL/GenBank/DDBJ databases">
        <title>Croceimicrobium hydrocarbonivorans gen. nov., sp. nov., a novel marine bacterium isolated from a bacterial consortium that degrades polyethylene terephthalate.</title>
        <authorList>
            <person name="Liu R."/>
        </authorList>
    </citation>
    <scope>NUCLEOTIDE SEQUENCE [LARGE SCALE GENOMIC DNA]</scope>
    <source>
        <strain evidence="7 8">A20-9</strain>
    </source>
</reference>
<gene>
    <name evidence="6" type="primary">nadK</name>
    <name evidence="7" type="ORF">H4K34_06150</name>
</gene>
<comment type="cofactor">
    <cofactor evidence="6">
        <name>a divalent metal cation</name>
        <dbReference type="ChEBI" id="CHEBI:60240"/>
    </cofactor>
</comment>
<keyword evidence="1 6" id="KW-0808">Transferase</keyword>
<evidence type="ECO:0000256" key="5">
    <source>
        <dbReference type="ARBA" id="ARBA00047925"/>
    </source>
</evidence>
<comment type="subcellular location">
    <subcellularLocation>
        <location evidence="6">Cytoplasm</location>
    </subcellularLocation>
</comment>
<protein>
    <recommendedName>
        <fullName evidence="6">NAD kinase</fullName>
        <ecNumber evidence="6">2.7.1.23</ecNumber>
    </recommendedName>
    <alternativeName>
        <fullName evidence="6">ATP-dependent NAD kinase</fullName>
    </alternativeName>
</protein>
<evidence type="ECO:0000313" key="7">
    <source>
        <dbReference type="EMBL" id="QNR25418.1"/>
    </source>
</evidence>
<sequence>MKLAVYGKKITAEAREDIENLHSILIESGVDFKVFHRLNSYIKEHCDLGLEFEEFRTSQELLEYAPDFLITIGGDGTILDAATLVRDSGIPILGINTGRLGFLSNVNRQKIEESLEALFRKDYQLSHRRLLHMESKALDLDLPFALNEITVSRKDTTAMVTVEVSINGEFFNNYWADGLIIATPTGSTGYSLSCNGPIMMPGSETLVLTPIAPHNLTARPFVIPNSCEIELKVHSREEWNLVSLDSRIYSIRNGEPLKIRKADFSIALVETADHTFAKTLRNKLMWGMDKRN</sequence>
<dbReference type="Proteomes" id="UP000516305">
    <property type="component" value="Chromosome"/>
</dbReference>
<evidence type="ECO:0000313" key="8">
    <source>
        <dbReference type="Proteomes" id="UP000516305"/>
    </source>
</evidence>
<dbReference type="KEGG" id="chyd:H4K34_06150"/>
<comment type="caution">
    <text evidence="6">Lacks conserved residue(s) required for the propagation of feature annotation.</text>
</comment>
<dbReference type="EMBL" id="CP060139">
    <property type="protein sequence ID" value="QNR25418.1"/>
    <property type="molecule type" value="Genomic_DNA"/>
</dbReference>
<evidence type="ECO:0000256" key="3">
    <source>
        <dbReference type="ARBA" id="ARBA00022857"/>
    </source>
</evidence>
<dbReference type="InterPro" id="IPR017437">
    <property type="entry name" value="ATP-NAD_kinase_PpnK-typ_C"/>
</dbReference>
<proteinExistence type="inferred from homology"/>
<feature type="binding site" evidence="6">
    <location>
        <begin position="147"/>
        <end position="148"/>
    </location>
    <ligand>
        <name>NAD(+)</name>
        <dbReference type="ChEBI" id="CHEBI:57540"/>
    </ligand>
</feature>
<evidence type="ECO:0000256" key="6">
    <source>
        <dbReference type="HAMAP-Rule" id="MF_00361"/>
    </source>
</evidence>
<comment type="function">
    <text evidence="6">Involved in the regulation of the intracellular balance of NAD and NADP, and is a key enzyme in the biosynthesis of NADP. Catalyzes specifically the phosphorylation on 2'-hydroxyl of the adenosine moiety of NAD to yield NADP.</text>
</comment>
<dbReference type="Gene3D" id="2.60.200.30">
    <property type="entry name" value="Probable inorganic polyphosphate/atp-NAD kinase, domain 2"/>
    <property type="match status" value="1"/>
</dbReference>
<keyword evidence="8" id="KW-1185">Reference proteome</keyword>
<dbReference type="GO" id="GO:0051287">
    <property type="term" value="F:NAD binding"/>
    <property type="evidence" value="ECO:0007669"/>
    <property type="project" value="UniProtKB-ARBA"/>
</dbReference>
<keyword evidence="6" id="KW-0547">Nucleotide-binding</keyword>
<feature type="binding site" evidence="6">
    <location>
        <position position="177"/>
    </location>
    <ligand>
        <name>NAD(+)</name>
        <dbReference type="ChEBI" id="CHEBI:57540"/>
    </ligand>
</feature>
<dbReference type="GO" id="GO:0006741">
    <property type="term" value="P:NADP+ biosynthetic process"/>
    <property type="evidence" value="ECO:0007669"/>
    <property type="project" value="UniProtKB-UniRule"/>
</dbReference>
<keyword evidence="6" id="KW-0067">ATP-binding</keyword>
<organism evidence="7 8">
    <name type="scientific">Croceimicrobium hydrocarbonivorans</name>
    <dbReference type="NCBI Taxonomy" id="2761580"/>
    <lineage>
        <taxon>Bacteria</taxon>
        <taxon>Pseudomonadati</taxon>
        <taxon>Bacteroidota</taxon>
        <taxon>Flavobacteriia</taxon>
        <taxon>Flavobacteriales</taxon>
        <taxon>Owenweeksiaceae</taxon>
        <taxon>Croceimicrobium</taxon>
    </lineage>
</organism>
<dbReference type="InterPro" id="IPR017438">
    <property type="entry name" value="ATP-NAD_kinase_N"/>
</dbReference>
<dbReference type="GO" id="GO:0005737">
    <property type="term" value="C:cytoplasm"/>
    <property type="evidence" value="ECO:0007669"/>
    <property type="project" value="UniProtKB-SubCell"/>
</dbReference>
<feature type="binding site" evidence="6">
    <location>
        <begin position="75"/>
        <end position="76"/>
    </location>
    <ligand>
        <name>NAD(+)</name>
        <dbReference type="ChEBI" id="CHEBI:57540"/>
    </ligand>
</feature>
<dbReference type="RefSeq" id="WP_210759946.1">
    <property type="nucleotide sequence ID" value="NZ_CP060139.1"/>
</dbReference>
<feature type="binding site" evidence="6">
    <location>
        <position position="212"/>
    </location>
    <ligand>
        <name>NAD(+)</name>
        <dbReference type="ChEBI" id="CHEBI:57540"/>
    </ligand>
</feature>
<dbReference type="PANTHER" id="PTHR20275">
    <property type="entry name" value="NAD KINASE"/>
    <property type="match status" value="1"/>
</dbReference>
<dbReference type="Gene3D" id="3.40.50.10330">
    <property type="entry name" value="Probable inorganic polyphosphate/atp-NAD kinase, domain 1"/>
    <property type="match status" value="1"/>
</dbReference>
<comment type="catalytic activity">
    <reaction evidence="5 6">
        <text>NAD(+) + ATP = ADP + NADP(+) + H(+)</text>
        <dbReference type="Rhea" id="RHEA:18629"/>
        <dbReference type="ChEBI" id="CHEBI:15378"/>
        <dbReference type="ChEBI" id="CHEBI:30616"/>
        <dbReference type="ChEBI" id="CHEBI:57540"/>
        <dbReference type="ChEBI" id="CHEBI:58349"/>
        <dbReference type="ChEBI" id="CHEBI:456216"/>
        <dbReference type="EC" id="2.7.1.23"/>
    </reaction>
</comment>
<dbReference type="Pfam" id="PF01513">
    <property type="entry name" value="NAD_kinase"/>
    <property type="match status" value="1"/>
</dbReference>
<dbReference type="HAMAP" id="MF_00361">
    <property type="entry name" value="NAD_kinase"/>
    <property type="match status" value="1"/>
</dbReference>
<dbReference type="AlphaFoldDB" id="A0A7H0VI70"/>
<keyword evidence="4 6" id="KW-0520">NAD</keyword>
<feature type="binding site" evidence="6">
    <location>
        <begin position="188"/>
        <end position="193"/>
    </location>
    <ligand>
        <name>NAD(+)</name>
        <dbReference type="ChEBI" id="CHEBI:57540"/>
    </ligand>
</feature>
<dbReference type="PANTHER" id="PTHR20275:SF0">
    <property type="entry name" value="NAD KINASE"/>
    <property type="match status" value="1"/>
</dbReference>
<dbReference type="NCBIfam" id="NF002521">
    <property type="entry name" value="PRK01911.1"/>
    <property type="match status" value="1"/>
</dbReference>
<evidence type="ECO:0000256" key="2">
    <source>
        <dbReference type="ARBA" id="ARBA00022777"/>
    </source>
</evidence>